<feature type="domain" description="Helix-turn-helix" evidence="1">
    <location>
        <begin position="5"/>
        <end position="52"/>
    </location>
</feature>
<dbReference type="InterPro" id="IPR038148">
    <property type="entry name" value="Tn1545/Tn916_Xis"/>
</dbReference>
<dbReference type="InterPro" id="IPR041657">
    <property type="entry name" value="HTH_17"/>
</dbReference>
<name>A0A1D3TYI7_9FIRM</name>
<gene>
    <name evidence="2" type="ORF">SAMN05421730_104514</name>
</gene>
<dbReference type="Pfam" id="PF12728">
    <property type="entry name" value="HTH_17"/>
    <property type="match status" value="1"/>
</dbReference>
<dbReference type="RefSeq" id="WP_091236866.1">
    <property type="nucleotide sequence ID" value="NZ_FMKA01000045.1"/>
</dbReference>
<proteinExistence type="predicted"/>
<protein>
    <submittedName>
        <fullName evidence="2">DNA binding domain-containing protein, excisionase family</fullName>
    </submittedName>
</protein>
<dbReference type="Proteomes" id="UP000199315">
    <property type="component" value="Unassembled WGS sequence"/>
</dbReference>
<evidence type="ECO:0000259" key="1">
    <source>
        <dbReference type="Pfam" id="PF12728"/>
    </source>
</evidence>
<keyword evidence="3" id="KW-1185">Reference proteome</keyword>
<reference evidence="2 3" key="1">
    <citation type="submission" date="2016-09" db="EMBL/GenBank/DDBJ databases">
        <authorList>
            <person name="Capua I."/>
            <person name="De Benedictis P."/>
            <person name="Joannis T."/>
            <person name="Lombin L.H."/>
            <person name="Cattoli G."/>
        </authorList>
    </citation>
    <scope>NUCLEOTIDE SEQUENCE [LARGE SCALE GENOMIC DNA]</scope>
    <source>
        <strain evidence="2 3">GluBS11</strain>
    </source>
</reference>
<evidence type="ECO:0000313" key="2">
    <source>
        <dbReference type="EMBL" id="SCP99540.1"/>
    </source>
</evidence>
<evidence type="ECO:0000313" key="3">
    <source>
        <dbReference type="Proteomes" id="UP000199315"/>
    </source>
</evidence>
<dbReference type="EMBL" id="FMKA01000045">
    <property type="protein sequence ID" value="SCP99540.1"/>
    <property type="molecule type" value="Genomic_DNA"/>
</dbReference>
<dbReference type="AlphaFoldDB" id="A0A1D3TYI7"/>
<dbReference type="Gene3D" id="3.90.105.50">
    <property type="match status" value="1"/>
</dbReference>
<organism evidence="2 3">
    <name type="scientific">Anaerobium acetethylicum</name>
    <dbReference type="NCBI Taxonomy" id="1619234"/>
    <lineage>
        <taxon>Bacteria</taxon>
        <taxon>Bacillati</taxon>
        <taxon>Bacillota</taxon>
        <taxon>Clostridia</taxon>
        <taxon>Lachnospirales</taxon>
        <taxon>Lachnospiraceae</taxon>
        <taxon>Anaerobium</taxon>
    </lineage>
</organism>
<accession>A0A1D3TYI7</accession>
<dbReference type="OrthoDB" id="1684751at2"/>
<sequence>MTKMITVKDVKEILGIGINQAYELVNSSAFPSIRCGRRILIPEDAFSEWIRAYTYGSYEK</sequence>